<keyword evidence="1" id="KW-0812">Transmembrane</keyword>
<reference evidence="2 3" key="2">
    <citation type="submission" date="2015-01" db="EMBL/GenBank/DDBJ databases">
        <authorList>
            <consortium name="NBRP consortium"/>
            <person name="Sawabe T."/>
            <person name="Meirelles P."/>
            <person name="Feng G."/>
            <person name="Sayaka M."/>
            <person name="Hattori M."/>
            <person name="Ohkuma M."/>
        </authorList>
    </citation>
    <scope>NUCLEOTIDE SEQUENCE [LARGE SCALE GENOMIC DNA]</scope>
    <source>
        <strain evidence="2 3">JCM19232</strain>
    </source>
</reference>
<evidence type="ECO:0000256" key="1">
    <source>
        <dbReference type="SAM" id="Phobius"/>
    </source>
</evidence>
<sequence>MDTLFVFKVYLLYGLAFFAIFFAILFRDLKNSQIAIASTLPILGAFG</sequence>
<proteinExistence type="predicted"/>
<dbReference type="AlphaFoldDB" id="A0A0B8PBI0"/>
<comment type="caution">
    <text evidence="2">The sequence shown here is derived from an EMBL/GenBank/DDBJ whole genome shotgun (WGS) entry which is preliminary data.</text>
</comment>
<keyword evidence="1" id="KW-1133">Transmembrane helix</keyword>
<accession>A0A0B8PBI0</accession>
<protein>
    <submittedName>
        <fullName evidence="2">Uncharacterized protein</fullName>
    </submittedName>
</protein>
<reference evidence="2 3" key="1">
    <citation type="submission" date="2015-01" db="EMBL/GenBank/DDBJ databases">
        <title>Vibrio sp. C5 JCM 19232 whole genome shotgun sequence.</title>
        <authorList>
            <person name="Sawabe T."/>
            <person name="Meirelles P."/>
            <person name="Feng G."/>
            <person name="Sayaka M."/>
            <person name="Hattori M."/>
            <person name="Ohkuma M."/>
        </authorList>
    </citation>
    <scope>NUCLEOTIDE SEQUENCE [LARGE SCALE GENOMIC DNA]</scope>
    <source>
        <strain evidence="2 3">JCM19232</strain>
    </source>
</reference>
<gene>
    <name evidence="2" type="ORF">JCM19232_901</name>
</gene>
<name>A0A0B8PBI0_9VIBR</name>
<evidence type="ECO:0000313" key="3">
    <source>
        <dbReference type="Proteomes" id="UP000031670"/>
    </source>
</evidence>
<organism evidence="2 3">
    <name type="scientific">Vibrio ishigakensis</name>
    <dbReference type="NCBI Taxonomy" id="1481914"/>
    <lineage>
        <taxon>Bacteria</taxon>
        <taxon>Pseudomonadati</taxon>
        <taxon>Pseudomonadota</taxon>
        <taxon>Gammaproteobacteria</taxon>
        <taxon>Vibrionales</taxon>
        <taxon>Vibrionaceae</taxon>
        <taxon>Vibrio</taxon>
    </lineage>
</organism>
<keyword evidence="1" id="KW-0472">Membrane</keyword>
<dbReference type="Proteomes" id="UP000031670">
    <property type="component" value="Unassembled WGS sequence"/>
</dbReference>
<dbReference type="EMBL" id="BBSA01000001">
    <property type="protein sequence ID" value="GAM60568.1"/>
    <property type="molecule type" value="Genomic_DNA"/>
</dbReference>
<feature type="transmembrane region" description="Helical" evidence="1">
    <location>
        <begin position="6"/>
        <end position="26"/>
    </location>
</feature>
<evidence type="ECO:0000313" key="2">
    <source>
        <dbReference type="EMBL" id="GAM60568.1"/>
    </source>
</evidence>